<dbReference type="PROSITE" id="PS50240">
    <property type="entry name" value="TRYPSIN_DOM"/>
    <property type="match status" value="1"/>
</dbReference>
<sequence length="256" mass="26809">MPLAEKLRKLEEKASSDPSRIIGGSLAYLGQFPYQVGLLTENPRGTSLSSAALVSPTRVLTAAHNLNDAVVSVTKVNVVLGSITINTGGTRIVTTDFVLHENWTPAIIRNDVAMVNLPYAVSISNILAPIALPSGSLLNEDFAGEIAIASGFGKTSNDGGVSFNQPLSFVHLPVITNEECADVYNDIFVQPSNVCTSGEGNKNICTGDSGGPLAVTRKGIPILIGITSFGSGDCEASQPSAFARVTSFMGWINSKL</sequence>
<dbReference type="InterPro" id="IPR009003">
    <property type="entry name" value="Peptidase_S1_PA"/>
</dbReference>
<protein>
    <submittedName>
        <fullName evidence="3">Serine protease 48</fullName>
    </submittedName>
</protein>
<name>C9W8I9_9NEOP</name>
<dbReference type="PANTHER" id="PTHR24260:SF134">
    <property type="entry name" value="AT07769P-RELATED"/>
    <property type="match status" value="1"/>
</dbReference>
<dbReference type="InterPro" id="IPR001254">
    <property type="entry name" value="Trypsin_dom"/>
</dbReference>
<reference evidence="3" key="1">
    <citation type="journal article" date="2010" name="Arch. Insect Biochem. Physiol.">
        <title>Characterization of the Mamestra configurata (Lepidoptera: Noctuidae) larval midgut protease complement and adaptation to feeding on artificial diet, Brassica species, and protease inhibitor.</title>
        <authorList>
            <person name="Erlandson M.A."/>
            <person name="Hegedus D.D."/>
            <person name="Baldwin D."/>
            <person name="Noakes A."/>
            <person name="Toprak U."/>
        </authorList>
    </citation>
    <scope>NUCLEOTIDE SEQUENCE</scope>
</reference>
<evidence type="ECO:0000313" key="3">
    <source>
        <dbReference type="EMBL" id="ACR16002.2"/>
    </source>
</evidence>
<dbReference type="InterPro" id="IPR033116">
    <property type="entry name" value="TRYPSIN_SER"/>
</dbReference>
<evidence type="ECO:0000259" key="2">
    <source>
        <dbReference type="PROSITE" id="PS50240"/>
    </source>
</evidence>
<dbReference type="EMBL" id="FJ205437">
    <property type="protein sequence ID" value="ACR16002.2"/>
    <property type="molecule type" value="mRNA"/>
</dbReference>
<dbReference type="PROSITE" id="PS00135">
    <property type="entry name" value="TRYPSIN_SER"/>
    <property type="match status" value="1"/>
</dbReference>
<keyword evidence="3" id="KW-0378">Hydrolase</keyword>
<evidence type="ECO:0000256" key="1">
    <source>
        <dbReference type="ARBA" id="ARBA00023157"/>
    </source>
</evidence>
<dbReference type="InterPro" id="IPR051333">
    <property type="entry name" value="CLIP_Serine_Protease"/>
</dbReference>
<dbReference type="PANTHER" id="PTHR24260">
    <property type="match status" value="1"/>
</dbReference>
<accession>C9W8I9</accession>
<dbReference type="SMART" id="SM00020">
    <property type="entry name" value="Tryp_SPc"/>
    <property type="match status" value="1"/>
</dbReference>
<dbReference type="GO" id="GO:0004252">
    <property type="term" value="F:serine-type endopeptidase activity"/>
    <property type="evidence" value="ECO:0007669"/>
    <property type="project" value="InterPro"/>
</dbReference>
<dbReference type="Gene3D" id="2.40.10.10">
    <property type="entry name" value="Trypsin-like serine proteases"/>
    <property type="match status" value="1"/>
</dbReference>
<keyword evidence="3" id="KW-0645">Protease</keyword>
<dbReference type="GO" id="GO:0006508">
    <property type="term" value="P:proteolysis"/>
    <property type="evidence" value="ECO:0007669"/>
    <property type="project" value="UniProtKB-KW"/>
</dbReference>
<organism evidence="3">
    <name type="scientific">Mamestra configurata</name>
    <name type="common">bertha armyworm</name>
    <dbReference type="NCBI Taxonomy" id="174822"/>
    <lineage>
        <taxon>Eukaryota</taxon>
        <taxon>Metazoa</taxon>
        <taxon>Ecdysozoa</taxon>
        <taxon>Arthropoda</taxon>
        <taxon>Hexapoda</taxon>
        <taxon>Insecta</taxon>
        <taxon>Pterygota</taxon>
        <taxon>Neoptera</taxon>
        <taxon>Endopterygota</taxon>
        <taxon>Lepidoptera</taxon>
        <taxon>Glossata</taxon>
        <taxon>Ditrysia</taxon>
        <taxon>Noctuoidea</taxon>
        <taxon>Noctuidae</taxon>
        <taxon>Noctuinae</taxon>
        <taxon>Hadenini</taxon>
        <taxon>Mamestra</taxon>
    </lineage>
</organism>
<feature type="domain" description="Peptidase S1" evidence="2">
    <location>
        <begin position="21"/>
        <end position="256"/>
    </location>
</feature>
<proteinExistence type="evidence at transcript level"/>
<dbReference type="InterPro" id="IPR043504">
    <property type="entry name" value="Peptidase_S1_PA_chymotrypsin"/>
</dbReference>
<dbReference type="CDD" id="cd00190">
    <property type="entry name" value="Tryp_SPc"/>
    <property type="match status" value="1"/>
</dbReference>
<dbReference type="MEROPS" id="S01.040"/>
<dbReference type="SUPFAM" id="SSF50494">
    <property type="entry name" value="Trypsin-like serine proteases"/>
    <property type="match status" value="1"/>
</dbReference>
<gene>
    <name evidence="3" type="primary">SP48</name>
</gene>
<dbReference type="Pfam" id="PF00089">
    <property type="entry name" value="Trypsin"/>
    <property type="match status" value="1"/>
</dbReference>
<dbReference type="PRINTS" id="PR00722">
    <property type="entry name" value="CHYMOTRYPSIN"/>
</dbReference>
<dbReference type="AlphaFoldDB" id="C9W8I9"/>
<keyword evidence="1" id="KW-1015">Disulfide bond</keyword>
<dbReference type="InterPro" id="IPR001314">
    <property type="entry name" value="Peptidase_S1A"/>
</dbReference>